<dbReference type="Proteomes" id="UP000070138">
    <property type="component" value="Unassembled WGS sequence"/>
</dbReference>
<reference evidence="2" key="1">
    <citation type="submission" date="2014-10" db="EMBL/GenBank/DDBJ databases">
        <title>Genome sequencing of Vitellibacter sp. D-24.</title>
        <authorList>
            <person name="Thevarajoo S."/>
            <person name="Selvaratnam C."/>
            <person name="Goh K.M."/>
            <person name="Chong C.S."/>
        </authorList>
    </citation>
    <scope>NUCLEOTIDE SEQUENCE [LARGE SCALE GENOMIC DNA]</scope>
    <source>
        <strain evidence="2">D-24</strain>
    </source>
</reference>
<dbReference type="InterPro" id="IPR038396">
    <property type="entry name" value="SpoIIAA-like_sf"/>
</dbReference>
<dbReference type="STRING" id="1548749.LS48_13750"/>
<dbReference type="AlphaFoldDB" id="A0A137REX0"/>
<dbReference type="InterPro" id="IPR021866">
    <property type="entry name" value="SpoIIAA-like"/>
</dbReference>
<dbReference type="EMBL" id="JRWG01000012">
    <property type="protein sequence ID" value="KXN98044.1"/>
    <property type="molecule type" value="Genomic_DNA"/>
</dbReference>
<sequence>MISSFTLADNIIGFIVDGPYDEGSVEKIQIEVNNKLEVYDKVSLYIEDTINADISLKAVIKSLPFKIKTGNRFDRVAVVTDRKWLQIVSTLEKLFFNAELRIFPTQQRLDAIQWISH</sequence>
<dbReference type="RefSeq" id="WP_062623071.1">
    <property type="nucleotide sequence ID" value="NZ_JRWG01000012.1"/>
</dbReference>
<dbReference type="Pfam" id="PF11964">
    <property type="entry name" value="SpoIIAA-like"/>
    <property type="match status" value="1"/>
</dbReference>
<reference evidence="1 2" key="2">
    <citation type="journal article" date="2016" name="Int. J. Syst. Evol. Microbiol.">
        <title>Vitellibacter aquimaris sp. nov., a marine bacterium isolated from seawater.</title>
        <authorList>
            <person name="Thevarajoo S."/>
            <person name="Selvaratnam C."/>
            <person name="Goh K.M."/>
            <person name="Hong K.W."/>
            <person name="Chan X.Y."/>
            <person name="Chan K.G."/>
            <person name="Chong C.S."/>
        </authorList>
    </citation>
    <scope>NUCLEOTIDE SEQUENCE [LARGE SCALE GENOMIC DNA]</scope>
    <source>
        <strain evidence="1 2">D-24</strain>
    </source>
</reference>
<protein>
    <recommendedName>
        <fullName evidence="3">STAS/SEC14 domain-containing protein</fullName>
    </recommendedName>
</protein>
<evidence type="ECO:0000313" key="2">
    <source>
        <dbReference type="Proteomes" id="UP000070138"/>
    </source>
</evidence>
<gene>
    <name evidence="1" type="ORF">LS48_13750</name>
</gene>
<evidence type="ECO:0000313" key="1">
    <source>
        <dbReference type="EMBL" id="KXN98044.1"/>
    </source>
</evidence>
<dbReference type="OrthoDB" id="1442608at2"/>
<accession>A0A137REX0</accession>
<dbReference type="SUPFAM" id="SSF52091">
    <property type="entry name" value="SpoIIaa-like"/>
    <property type="match status" value="1"/>
</dbReference>
<comment type="caution">
    <text evidence="1">The sequence shown here is derived from an EMBL/GenBank/DDBJ whole genome shotgun (WGS) entry which is preliminary data.</text>
</comment>
<dbReference type="InterPro" id="IPR036513">
    <property type="entry name" value="STAS_dom_sf"/>
</dbReference>
<evidence type="ECO:0008006" key="3">
    <source>
        <dbReference type="Google" id="ProtNLM"/>
    </source>
</evidence>
<organism evidence="1 2">
    <name type="scientific">Aequorivita aquimaris</name>
    <dbReference type="NCBI Taxonomy" id="1548749"/>
    <lineage>
        <taxon>Bacteria</taxon>
        <taxon>Pseudomonadati</taxon>
        <taxon>Bacteroidota</taxon>
        <taxon>Flavobacteriia</taxon>
        <taxon>Flavobacteriales</taxon>
        <taxon>Flavobacteriaceae</taxon>
        <taxon>Aequorivita</taxon>
    </lineage>
</organism>
<dbReference type="Gene3D" id="3.40.50.10600">
    <property type="entry name" value="SpoIIaa-like domains"/>
    <property type="match status" value="1"/>
</dbReference>
<keyword evidence="2" id="KW-1185">Reference proteome</keyword>
<proteinExistence type="predicted"/>
<name>A0A137REX0_9FLAO</name>